<dbReference type="eggNOG" id="ENOG502SJRS">
    <property type="taxonomic scope" value="Eukaryota"/>
</dbReference>
<proteinExistence type="predicted"/>
<dbReference type="VEuPathDB" id="FungiDB:MPH_01726"/>
<dbReference type="SMART" id="SM00066">
    <property type="entry name" value="GAL4"/>
    <property type="match status" value="1"/>
</dbReference>
<feature type="region of interest" description="Disordered" evidence="3">
    <location>
        <begin position="89"/>
        <end position="165"/>
    </location>
</feature>
<evidence type="ECO:0000313" key="6">
    <source>
        <dbReference type="Proteomes" id="UP000007129"/>
    </source>
</evidence>
<evidence type="ECO:0000259" key="4">
    <source>
        <dbReference type="PROSITE" id="PS50048"/>
    </source>
</evidence>
<protein>
    <recommendedName>
        <fullName evidence="4">Zn(2)-C6 fungal-type domain-containing protein</fullName>
    </recommendedName>
</protein>
<dbReference type="InParanoid" id="K2S1V5"/>
<dbReference type="GO" id="GO:0000981">
    <property type="term" value="F:DNA-binding transcription factor activity, RNA polymerase II-specific"/>
    <property type="evidence" value="ECO:0007669"/>
    <property type="project" value="InterPro"/>
</dbReference>
<name>K2S1V5_MACPH</name>
<sequence>MQADPAASEPTQTQTSGHARSLQSHGCETDDTTSPPQPSSLPLRPHANRSGPRSRAGCWTCREKKVKCDEGKPVCQRCVRLRRQCDYRPRPRKPYTRKASSAHSSASAGPADASSQHAQSPSSSSTSSGSSDRDPASPPDYARPPTFGTTTNTTDGATQITRRGSVRHDSLAVMASGLQQPEMAAACSVVFTPADHEAIYYYRTRFATNHHTKNPEYSVFSLLFLQAKRHAMPMHMILALADQELMYLRASQQHQLVLAAESPNSPKSVTHYTAALHLMTQQMSAGDGDLDLDQVLAALWLMIAYEQKYGDGGGIGLSKHLQGAASILRTQFQPLLQVSAEDADLMYNNDSPSQATPPGTSPPPNQTLISFFAARMMVWMAVLDAGASFGIGANFGGSVNQLVRQIAGEDKARLLRGFNSIHMYSEPLFRTTWGESYPQAELVDDMDNRKVYSLYAKAALIRYENAEFSAALHRGDEQEAARRAQDIEFAFNLLRDEFGELLELASRLSPDVDHSRRLYQNIRYVVPHYYAMELEYLRLTHFAAPLAAPTDAQKRALHEIMNLSYQGYKHDGERFLARIPLPLLFAGIETDDLIHRAWILDRFRGLIKYGKNYARACACLKAVVEEQDKLGGRRVDHMMLLAEGRFEQFVI</sequence>
<dbReference type="EMBL" id="AHHD01000072">
    <property type="protein sequence ID" value="EKG20968.1"/>
    <property type="molecule type" value="Genomic_DNA"/>
</dbReference>
<organism evidence="5 6">
    <name type="scientific">Macrophomina phaseolina (strain MS6)</name>
    <name type="common">Charcoal rot fungus</name>
    <dbReference type="NCBI Taxonomy" id="1126212"/>
    <lineage>
        <taxon>Eukaryota</taxon>
        <taxon>Fungi</taxon>
        <taxon>Dikarya</taxon>
        <taxon>Ascomycota</taxon>
        <taxon>Pezizomycotina</taxon>
        <taxon>Dothideomycetes</taxon>
        <taxon>Dothideomycetes incertae sedis</taxon>
        <taxon>Botryosphaeriales</taxon>
        <taxon>Botryosphaeriaceae</taxon>
        <taxon>Macrophomina</taxon>
    </lineage>
</organism>
<dbReference type="GO" id="GO:0005634">
    <property type="term" value="C:nucleus"/>
    <property type="evidence" value="ECO:0007669"/>
    <property type="project" value="UniProtKB-SubCell"/>
</dbReference>
<dbReference type="CDD" id="cd00067">
    <property type="entry name" value="GAL4"/>
    <property type="match status" value="1"/>
</dbReference>
<feature type="compositionally biased region" description="Low complexity" evidence="3">
    <location>
        <begin position="143"/>
        <end position="161"/>
    </location>
</feature>
<dbReference type="GO" id="GO:0008270">
    <property type="term" value="F:zinc ion binding"/>
    <property type="evidence" value="ECO:0007669"/>
    <property type="project" value="InterPro"/>
</dbReference>
<accession>K2S1V5</accession>
<dbReference type="SUPFAM" id="SSF57701">
    <property type="entry name" value="Zn2/Cys6 DNA-binding domain"/>
    <property type="match status" value="1"/>
</dbReference>
<keyword evidence="2" id="KW-0539">Nucleus</keyword>
<dbReference type="PANTHER" id="PTHR37534:SF46">
    <property type="entry name" value="ZN(II)2CYS6 TRANSCRIPTION FACTOR (EUROFUNG)"/>
    <property type="match status" value="1"/>
</dbReference>
<dbReference type="Gene3D" id="4.10.240.10">
    <property type="entry name" value="Zn(2)-C6 fungal-type DNA-binding domain"/>
    <property type="match status" value="1"/>
</dbReference>
<dbReference type="PROSITE" id="PS00463">
    <property type="entry name" value="ZN2_CY6_FUNGAL_1"/>
    <property type="match status" value="1"/>
</dbReference>
<dbReference type="PANTHER" id="PTHR37534">
    <property type="entry name" value="TRANSCRIPTIONAL ACTIVATOR PROTEIN UGA3"/>
    <property type="match status" value="1"/>
</dbReference>
<dbReference type="InterPro" id="IPR036864">
    <property type="entry name" value="Zn2-C6_fun-type_DNA-bd_sf"/>
</dbReference>
<feature type="compositionally biased region" description="Polar residues" evidence="3">
    <location>
        <begin position="9"/>
        <end position="26"/>
    </location>
</feature>
<feature type="domain" description="Zn(2)-C6 fungal-type" evidence="4">
    <location>
        <begin position="57"/>
        <end position="87"/>
    </location>
</feature>
<dbReference type="AlphaFoldDB" id="K2S1V5"/>
<feature type="region of interest" description="Disordered" evidence="3">
    <location>
        <begin position="1"/>
        <end position="56"/>
    </location>
</feature>
<dbReference type="Proteomes" id="UP000007129">
    <property type="component" value="Unassembled WGS sequence"/>
</dbReference>
<comment type="caution">
    <text evidence="5">The sequence shown here is derived from an EMBL/GenBank/DDBJ whole genome shotgun (WGS) entry which is preliminary data.</text>
</comment>
<gene>
    <name evidence="5" type="ORF">MPH_01726</name>
</gene>
<feature type="compositionally biased region" description="Low complexity" evidence="3">
    <location>
        <begin position="97"/>
        <end position="130"/>
    </location>
</feature>
<dbReference type="OrthoDB" id="648861at2759"/>
<reference evidence="5 6" key="1">
    <citation type="journal article" date="2012" name="BMC Genomics">
        <title>Tools to kill: Genome of one of the most destructive plant pathogenic fungi Macrophomina phaseolina.</title>
        <authorList>
            <person name="Islam M.S."/>
            <person name="Haque M.S."/>
            <person name="Islam M.M."/>
            <person name="Emdad E.M."/>
            <person name="Halim A."/>
            <person name="Hossen Q.M.M."/>
            <person name="Hossain M.Z."/>
            <person name="Ahmed B."/>
            <person name="Rahim S."/>
            <person name="Rahman M.S."/>
            <person name="Alam M.M."/>
            <person name="Hou S."/>
            <person name="Wan X."/>
            <person name="Saito J.A."/>
            <person name="Alam M."/>
        </authorList>
    </citation>
    <scope>NUCLEOTIDE SEQUENCE [LARGE SCALE GENOMIC DNA]</scope>
    <source>
        <strain evidence="5 6">MS6</strain>
    </source>
</reference>
<evidence type="ECO:0000256" key="1">
    <source>
        <dbReference type="ARBA" id="ARBA00004123"/>
    </source>
</evidence>
<dbReference type="InterPro" id="IPR021858">
    <property type="entry name" value="Fun_TF"/>
</dbReference>
<evidence type="ECO:0000256" key="3">
    <source>
        <dbReference type="SAM" id="MobiDB-lite"/>
    </source>
</evidence>
<dbReference type="PROSITE" id="PS50048">
    <property type="entry name" value="ZN2_CY6_FUNGAL_2"/>
    <property type="match status" value="1"/>
</dbReference>
<dbReference type="InterPro" id="IPR001138">
    <property type="entry name" value="Zn2Cys6_DnaBD"/>
</dbReference>
<evidence type="ECO:0000256" key="2">
    <source>
        <dbReference type="ARBA" id="ARBA00023242"/>
    </source>
</evidence>
<dbReference type="HOGENOM" id="CLU_018449_1_1_1"/>
<dbReference type="Pfam" id="PF11951">
    <property type="entry name" value="Fungal_trans_2"/>
    <property type="match status" value="1"/>
</dbReference>
<dbReference type="Pfam" id="PF00172">
    <property type="entry name" value="Zn_clus"/>
    <property type="match status" value="1"/>
</dbReference>
<comment type="subcellular location">
    <subcellularLocation>
        <location evidence="1">Nucleus</location>
    </subcellularLocation>
</comment>
<dbReference type="STRING" id="1126212.K2S1V5"/>
<evidence type="ECO:0000313" key="5">
    <source>
        <dbReference type="EMBL" id="EKG20968.1"/>
    </source>
</evidence>